<name>A0ABP8JA78_9MICO</name>
<sequence>MSRTFLRAAAAVAGTTLAVGTVVAGSASATPSPDGGIPTFQEFVGSTFQDEDRGYIVNGDEPATTKGDLRRFYDAMVTETTTPIDGLIVNTVRGADDKWTASPALNLTYCVSTKFSGDYERVKTAMAAGAAQWEAATSNVNFTYVPAQDRSCTTRNTNVVSSVEPTKTSQYIARAFFPSSSKSSRNALVNAKSLYSSGSWDPEQPRHDVE</sequence>
<protein>
    <submittedName>
        <fullName evidence="2">Uncharacterized protein</fullName>
    </submittedName>
</protein>
<comment type="caution">
    <text evidence="2">The sequence shown here is derived from an EMBL/GenBank/DDBJ whole genome shotgun (WGS) entry which is preliminary data.</text>
</comment>
<feature type="signal peptide" evidence="1">
    <location>
        <begin position="1"/>
        <end position="24"/>
    </location>
</feature>
<accession>A0ABP8JA78</accession>
<gene>
    <name evidence="2" type="ORF">GCM10023153_02200</name>
</gene>
<keyword evidence="3" id="KW-1185">Reference proteome</keyword>
<dbReference type="EMBL" id="BAABFX010000009">
    <property type="protein sequence ID" value="GAA4387654.1"/>
    <property type="molecule type" value="Genomic_DNA"/>
</dbReference>
<dbReference type="Proteomes" id="UP001500390">
    <property type="component" value="Unassembled WGS sequence"/>
</dbReference>
<evidence type="ECO:0000313" key="2">
    <source>
        <dbReference type="EMBL" id="GAA4387654.1"/>
    </source>
</evidence>
<reference evidence="3" key="1">
    <citation type="journal article" date="2019" name="Int. J. Syst. Evol. Microbiol.">
        <title>The Global Catalogue of Microorganisms (GCM) 10K type strain sequencing project: providing services to taxonomists for standard genome sequencing and annotation.</title>
        <authorList>
            <consortium name="The Broad Institute Genomics Platform"/>
            <consortium name="The Broad Institute Genome Sequencing Center for Infectious Disease"/>
            <person name="Wu L."/>
            <person name="Ma J."/>
        </authorList>
    </citation>
    <scope>NUCLEOTIDE SEQUENCE [LARGE SCALE GENOMIC DNA]</scope>
    <source>
        <strain evidence="3">JCM 17738</strain>
    </source>
</reference>
<evidence type="ECO:0000313" key="3">
    <source>
        <dbReference type="Proteomes" id="UP001500390"/>
    </source>
</evidence>
<feature type="chain" id="PRO_5046965776" evidence="1">
    <location>
        <begin position="25"/>
        <end position="210"/>
    </location>
</feature>
<dbReference type="Gene3D" id="3.40.390.10">
    <property type="entry name" value="Collagenase (Catalytic Domain)"/>
    <property type="match status" value="1"/>
</dbReference>
<dbReference type="RefSeq" id="WP_159899317.1">
    <property type="nucleotide sequence ID" value="NZ_BAABFX010000009.1"/>
</dbReference>
<evidence type="ECO:0000256" key="1">
    <source>
        <dbReference type="SAM" id="SignalP"/>
    </source>
</evidence>
<proteinExistence type="predicted"/>
<dbReference type="InterPro" id="IPR024079">
    <property type="entry name" value="MetalloPept_cat_dom_sf"/>
</dbReference>
<organism evidence="2 3">
    <name type="scientific">Ornithinibacter aureus</name>
    <dbReference type="NCBI Taxonomy" id="622664"/>
    <lineage>
        <taxon>Bacteria</taxon>
        <taxon>Bacillati</taxon>
        <taxon>Actinomycetota</taxon>
        <taxon>Actinomycetes</taxon>
        <taxon>Micrococcales</taxon>
        <taxon>Intrasporangiaceae</taxon>
        <taxon>Ornithinibacter</taxon>
    </lineage>
</organism>
<keyword evidence="1" id="KW-0732">Signal</keyword>